<accession>A0A7I8DGH6</accession>
<dbReference type="AlphaFoldDB" id="A0A7I8DGH6"/>
<sequence>MAGRDTPLSGYTTLKPFTALSIWGGRIRAEMDCTSVYCFVNLNSLDRAVRTAGTKGKQICECLVSAVVPWHQQQSNREKERCYAMRLPVTRKQTAFFVRKNKTIAGDKENIFY</sequence>
<reference evidence="1 2" key="2">
    <citation type="submission" date="2020-08" db="EMBL/GenBank/DDBJ databases">
        <authorList>
            <person name="Ueki A."/>
            <person name="Tonouchi A."/>
        </authorList>
    </citation>
    <scope>NUCLEOTIDE SEQUENCE [LARGE SCALE GENOMIC DNA]</scope>
    <source>
        <strain evidence="1 2">CTTW</strain>
    </source>
</reference>
<dbReference type="EMBL" id="AP023368">
    <property type="protein sequence ID" value="BCJ97462.1"/>
    <property type="molecule type" value="Genomic_DNA"/>
</dbReference>
<dbReference type="RefSeq" id="WP_185257885.1">
    <property type="nucleotide sequence ID" value="NZ_AP023368.1"/>
</dbReference>
<keyword evidence="2" id="KW-1185">Reference proteome</keyword>
<reference evidence="1 2" key="1">
    <citation type="submission" date="2020-08" db="EMBL/GenBank/DDBJ databases">
        <title>Draft genome sequencing of an Anaerocolumna strain isolated from anoxic soil subjected to BSD treatment.</title>
        <authorList>
            <person name="Uek A."/>
            <person name="Tonouchi A."/>
        </authorList>
    </citation>
    <scope>NUCLEOTIDE SEQUENCE [LARGE SCALE GENOMIC DNA]</scope>
    <source>
        <strain evidence="1 2">CTTW</strain>
    </source>
</reference>
<evidence type="ECO:0000313" key="2">
    <source>
        <dbReference type="Proteomes" id="UP000515703"/>
    </source>
</evidence>
<evidence type="ECO:0000313" key="1">
    <source>
        <dbReference type="EMBL" id="BCJ97462.1"/>
    </source>
</evidence>
<name>A0A7I8DGH6_9FIRM</name>
<dbReference type="KEGG" id="acht:bsdcttw_05030"/>
<protein>
    <submittedName>
        <fullName evidence="1">Uncharacterized protein</fullName>
    </submittedName>
</protein>
<proteinExistence type="predicted"/>
<dbReference type="Proteomes" id="UP000515703">
    <property type="component" value="Chromosome"/>
</dbReference>
<gene>
    <name evidence="1" type="ORF">bsdcttw_05030</name>
</gene>
<organism evidence="1 2">
    <name type="scientific">Anaerocolumna chitinilytica</name>
    <dbReference type="NCBI Taxonomy" id="1727145"/>
    <lineage>
        <taxon>Bacteria</taxon>
        <taxon>Bacillati</taxon>
        <taxon>Bacillota</taxon>
        <taxon>Clostridia</taxon>
        <taxon>Lachnospirales</taxon>
        <taxon>Lachnospiraceae</taxon>
        <taxon>Anaerocolumna</taxon>
    </lineage>
</organism>